<dbReference type="AlphaFoldDB" id="A0A5B2V9N1"/>
<comment type="caution">
    <text evidence="2">The sequence shown here is derived from an EMBL/GenBank/DDBJ whole genome shotgun (WGS) entry which is preliminary data.</text>
</comment>
<accession>A0A5B2V9N1</accession>
<dbReference type="Proteomes" id="UP000324611">
    <property type="component" value="Unassembled WGS sequence"/>
</dbReference>
<proteinExistence type="predicted"/>
<dbReference type="Pfam" id="PF13472">
    <property type="entry name" value="Lipase_GDSL_2"/>
    <property type="match status" value="1"/>
</dbReference>
<evidence type="ECO:0000259" key="1">
    <source>
        <dbReference type="Pfam" id="PF13472"/>
    </source>
</evidence>
<keyword evidence="2" id="KW-0378">Hydrolase</keyword>
<dbReference type="InterPro" id="IPR013830">
    <property type="entry name" value="SGNH_hydro"/>
</dbReference>
<feature type="domain" description="SGNH hydrolase-type esterase" evidence="1">
    <location>
        <begin position="5"/>
        <end position="86"/>
    </location>
</feature>
<name>A0A5B2V9N1_9BACT</name>
<protein>
    <submittedName>
        <fullName evidence="2">SGNH/GDSL hydrolase family protein</fullName>
    </submittedName>
</protein>
<gene>
    <name evidence="2" type="ORF">F0L74_33005</name>
</gene>
<keyword evidence="3" id="KW-1185">Reference proteome</keyword>
<dbReference type="Gene3D" id="3.40.50.12700">
    <property type="match status" value="1"/>
</dbReference>
<dbReference type="GO" id="GO:0016787">
    <property type="term" value="F:hydrolase activity"/>
    <property type="evidence" value="ECO:0007669"/>
    <property type="project" value="UniProtKB-KW"/>
</dbReference>
<sequence>MLKRDFKTLAETVRSTSPETRIIISGPLPTFQRGMEKFSRLYALNEWLQSWCSEQNLLFINNWNVFWERPRFFSRDGLHPSRIGAKMMSDNISKALHSI</sequence>
<evidence type="ECO:0000313" key="3">
    <source>
        <dbReference type="Proteomes" id="UP000324611"/>
    </source>
</evidence>
<reference evidence="2 3" key="2">
    <citation type="submission" date="2019-09" db="EMBL/GenBank/DDBJ databases">
        <authorList>
            <person name="Jin C."/>
        </authorList>
    </citation>
    <scope>NUCLEOTIDE SEQUENCE [LARGE SCALE GENOMIC DNA]</scope>
    <source>
        <strain evidence="2 3">BN140078</strain>
    </source>
</reference>
<evidence type="ECO:0000313" key="2">
    <source>
        <dbReference type="EMBL" id="KAA2235684.1"/>
    </source>
</evidence>
<dbReference type="SUPFAM" id="SSF52266">
    <property type="entry name" value="SGNH hydrolase"/>
    <property type="match status" value="1"/>
</dbReference>
<dbReference type="CDD" id="cd00229">
    <property type="entry name" value="SGNH_hydrolase"/>
    <property type="match status" value="1"/>
</dbReference>
<organism evidence="2 3">
    <name type="scientific">Chitinophaga agrisoli</name>
    <dbReference type="NCBI Taxonomy" id="2607653"/>
    <lineage>
        <taxon>Bacteria</taxon>
        <taxon>Pseudomonadati</taxon>
        <taxon>Bacteroidota</taxon>
        <taxon>Chitinophagia</taxon>
        <taxon>Chitinophagales</taxon>
        <taxon>Chitinophagaceae</taxon>
        <taxon>Chitinophaga</taxon>
    </lineage>
</organism>
<reference evidence="2 3" key="1">
    <citation type="submission" date="2019-09" db="EMBL/GenBank/DDBJ databases">
        <title>Chitinophaga ginsengihumi sp. nov., isolated from soil of ginseng rhizosphere.</title>
        <authorList>
            <person name="Lee J."/>
        </authorList>
    </citation>
    <scope>NUCLEOTIDE SEQUENCE [LARGE SCALE GENOMIC DNA]</scope>
    <source>
        <strain evidence="2 3">BN140078</strain>
    </source>
</reference>
<dbReference type="EMBL" id="VUOC01000126">
    <property type="protein sequence ID" value="KAA2235684.1"/>
    <property type="molecule type" value="Genomic_DNA"/>
</dbReference>